<proteinExistence type="predicted"/>
<reference evidence="1 2" key="1">
    <citation type="submission" date="2013-01" db="EMBL/GenBank/DDBJ databases">
        <authorList>
            <person name="Bench S."/>
        </authorList>
    </citation>
    <scope>NUCLEOTIDE SEQUENCE [LARGE SCALE GENOMIC DNA]</scope>
    <source>
        <strain evidence="1 2">WH 0005</strain>
    </source>
</reference>
<sequence length="68" mass="7721">MSSYLWAEIRYQGRPTAAVKNIDIDVIIGASCQLLQQEYPGQRLVVATTNVKHLSRFIEAKTWSEIIV</sequence>
<organism evidence="1 2">
    <name type="scientific">Crocosphaera watsonii WH 0005</name>
    <dbReference type="NCBI Taxonomy" id="423472"/>
    <lineage>
        <taxon>Bacteria</taxon>
        <taxon>Bacillati</taxon>
        <taxon>Cyanobacteriota</taxon>
        <taxon>Cyanophyceae</taxon>
        <taxon>Oscillatoriophycideae</taxon>
        <taxon>Chroococcales</taxon>
        <taxon>Aphanothecaceae</taxon>
        <taxon>Crocosphaera</taxon>
    </lineage>
</organism>
<accession>T2IN67</accession>
<name>T2IN67_CROWT</name>
<protein>
    <recommendedName>
        <fullName evidence="3">PIN domain-containing protein</fullName>
    </recommendedName>
</protein>
<evidence type="ECO:0008006" key="3">
    <source>
        <dbReference type="Google" id="ProtNLM"/>
    </source>
</evidence>
<comment type="caution">
    <text evidence="1">The sequence shown here is derived from an EMBL/GenBank/DDBJ whole genome shotgun (WGS) entry which is preliminary data.</text>
</comment>
<gene>
    <name evidence="1" type="ORF">CWATWH0005_110</name>
</gene>
<reference evidence="1 2" key="2">
    <citation type="submission" date="2013-09" db="EMBL/GenBank/DDBJ databases">
        <title>Whole genome comparison of six Crocosphaera watsonii strains with differing phenotypes.</title>
        <authorList>
            <person name="Bench S.R."/>
            <person name="Heller P."/>
            <person name="Frank I."/>
            <person name="Arciniega M."/>
            <person name="Shilova I.N."/>
            <person name="Zehr J.P."/>
        </authorList>
    </citation>
    <scope>NUCLEOTIDE SEQUENCE [LARGE SCALE GENOMIC DNA]</scope>
    <source>
        <strain evidence="1 2">WH 0005</strain>
    </source>
</reference>
<evidence type="ECO:0000313" key="2">
    <source>
        <dbReference type="Proteomes" id="UP000017981"/>
    </source>
</evidence>
<dbReference type="AlphaFoldDB" id="T2IN67"/>
<dbReference type="Proteomes" id="UP000017981">
    <property type="component" value="Unassembled WGS sequence"/>
</dbReference>
<evidence type="ECO:0000313" key="1">
    <source>
        <dbReference type="EMBL" id="CCQ55016.1"/>
    </source>
</evidence>
<dbReference type="EMBL" id="CAQL01000272">
    <property type="protein sequence ID" value="CCQ55016.1"/>
    <property type="molecule type" value="Genomic_DNA"/>
</dbReference>